<organism evidence="1 2">
    <name type="scientific">Undibacterium rugosum</name>
    <dbReference type="NCBI Taxonomy" id="2762291"/>
    <lineage>
        <taxon>Bacteria</taxon>
        <taxon>Pseudomonadati</taxon>
        <taxon>Pseudomonadota</taxon>
        <taxon>Betaproteobacteria</taxon>
        <taxon>Burkholderiales</taxon>
        <taxon>Oxalobacteraceae</taxon>
        <taxon>Undibacterium</taxon>
    </lineage>
</organism>
<evidence type="ECO:0000313" key="1">
    <source>
        <dbReference type="EMBL" id="MBC3937109.1"/>
    </source>
</evidence>
<dbReference type="AlphaFoldDB" id="A0A923I3J3"/>
<dbReference type="PANTHER" id="PTHR30528:SF0">
    <property type="entry name" value="CYTOPLASMIC PROTEIN"/>
    <property type="match status" value="1"/>
</dbReference>
<gene>
    <name evidence="1" type="ORF">H8K47_17265</name>
</gene>
<proteinExistence type="predicted"/>
<name>A0A923I3J3_9BURK</name>
<dbReference type="InterPro" id="IPR009351">
    <property type="entry name" value="AlkZ-like"/>
</dbReference>
<dbReference type="Proteomes" id="UP000612361">
    <property type="component" value="Unassembled WGS sequence"/>
</dbReference>
<dbReference type="Pfam" id="PF06224">
    <property type="entry name" value="AlkZ-like"/>
    <property type="match status" value="1"/>
</dbReference>
<dbReference type="PANTHER" id="PTHR30528">
    <property type="entry name" value="CYTOPLASMIC PROTEIN"/>
    <property type="match status" value="1"/>
</dbReference>
<protein>
    <submittedName>
        <fullName evidence="1">YcaQ family DNA glycosylase</fullName>
    </submittedName>
</protein>
<sequence length="412" mass="47879">MNAGLQLTPAQARKLHLHAQGLLKRPAREASKQNVLQCIRQMGALQIDTIHVVARSPYLVLWSRLGHYQPQWLDELLAERQLFEYWSHEACFLPIEQFAWYRHQMLSPQHLGWKFNQKWLNEQADNVNHVLSSIRTQGASGSRDFQSDQARKSGWWEWKPEKRSLEVLFTSGQLMVARRDKFQRIYDLTERVHPDWRDESNPCTPHQAERDMVLTAIRALGICKSAWVRDYFRQRPLAAANTPEQLTEQGLLLPASIKGQSDTYTIHPDHAALALELQNSEAQIRGCRILSPFDPVVWDRQRLKEFFDFDYRLECYTPEPKRQYGYFCLPVLRNGKFIARIDAKAHRADRIMEIKAFHAEPGFAWSERLRADLLQVFTEFSAWHGCDALRITASPALTKAQLRSLQFSQGSS</sequence>
<accession>A0A923I3J3</accession>
<dbReference type="EMBL" id="JACOGG010000031">
    <property type="protein sequence ID" value="MBC3937109.1"/>
    <property type="molecule type" value="Genomic_DNA"/>
</dbReference>
<dbReference type="RefSeq" id="WP_186882623.1">
    <property type="nucleotide sequence ID" value="NZ_JACOGG010000031.1"/>
</dbReference>
<comment type="caution">
    <text evidence="1">The sequence shown here is derived from an EMBL/GenBank/DDBJ whole genome shotgun (WGS) entry which is preliminary data.</text>
</comment>
<keyword evidence="2" id="KW-1185">Reference proteome</keyword>
<reference evidence="1" key="1">
    <citation type="submission" date="2020-08" db="EMBL/GenBank/DDBJ databases">
        <title>Novel species isolated from subtropical streams in China.</title>
        <authorList>
            <person name="Lu H."/>
        </authorList>
    </citation>
    <scope>NUCLEOTIDE SEQUENCE</scope>
    <source>
        <strain evidence="1">CY7W</strain>
    </source>
</reference>
<evidence type="ECO:0000313" key="2">
    <source>
        <dbReference type="Proteomes" id="UP000612361"/>
    </source>
</evidence>